<dbReference type="GO" id="GO:0005085">
    <property type="term" value="F:guanyl-nucleotide exchange factor activity"/>
    <property type="evidence" value="ECO:0007669"/>
    <property type="project" value="UniProtKB-KW"/>
</dbReference>
<dbReference type="SUPFAM" id="SSF48366">
    <property type="entry name" value="Ras GEF"/>
    <property type="match status" value="3"/>
</dbReference>
<keyword evidence="7" id="KW-1185">Reference proteome</keyword>
<accession>A0AAW0VAR3</accession>
<feature type="compositionally biased region" description="Basic and acidic residues" evidence="2">
    <location>
        <begin position="16"/>
        <end position="26"/>
    </location>
</feature>
<dbReference type="PROSITE" id="PS50212">
    <property type="entry name" value="RASGEF_NTER"/>
    <property type="match status" value="1"/>
</dbReference>
<feature type="region of interest" description="Disordered" evidence="2">
    <location>
        <begin position="110"/>
        <end position="161"/>
    </location>
</feature>
<dbReference type="GO" id="GO:0005096">
    <property type="term" value="F:GTPase activator activity"/>
    <property type="evidence" value="ECO:0007669"/>
    <property type="project" value="InterPro"/>
</dbReference>
<evidence type="ECO:0000256" key="1">
    <source>
        <dbReference type="PROSITE-ProRule" id="PRU00168"/>
    </source>
</evidence>
<feature type="compositionally biased region" description="Basic residues" evidence="2">
    <location>
        <begin position="1"/>
        <end position="10"/>
    </location>
</feature>
<reference evidence="6 7" key="1">
    <citation type="journal article" date="2017" name="Clin. Infect. Dis.">
        <title>Simultaneous emergence of multidrug-resistant Candida auris on 3 continents confirmed by whole-genome sequencing and epidemiological analyses.</title>
        <authorList>
            <person name="Lockhart S.R."/>
            <person name="Etienne K.A."/>
            <person name="Vallabhaneni S."/>
            <person name="Farooqi J."/>
            <person name="Chowdhary A."/>
            <person name="Govender N.P."/>
            <person name="Colombo A.L."/>
            <person name="Calvo B."/>
            <person name="Cuomo C.A."/>
            <person name="Desjardins C.A."/>
            <person name="Berkow E.L."/>
            <person name="Castanheira M."/>
            <person name="Magobo R.E."/>
            <person name="Jabeen K."/>
            <person name="Asghar R.J."/>
            <person name="Meis J.F."/>
            <person name="Jackson B."/>
            <person name="Chiller T."/>
            <person name="Litvintseva A.P."/>
        </authorList>
    </citation>
    <scope>NUCLEOTIDE SEQUENCE [LARGE SCALE GENOMIC DNA]</scope>
    <source>
        <strain evidence="6 7">B8441</strain>
    </source>
</reference>
<evidence type="ECO:0000259" key="4">
    <source>
        <dbReference type="PROSITE" id="PS50212"/>
    </source>
</evidence>
<dbReference type="Pfam" id="PF00618">
    <property type="entry name" value="RasGEF_N"/>
    <property type="match status" value="1"/>
</dbReference>
<feature type="region of interest" description="Disordered" evidence="2">
    <location>
        <begin position="894"/>
        <end position="913"/>
    </location>
</feature>
<feature type="region of interest" description="Disordered" evidence="2">
    <location>
        <begin position="173"/>
        <end position="192"/>
    </location>
</feature>
<name>A0AAW0VAR3_CANAR</name>
<dbReference type="PROSITE" id="PS50009">
    <property type="entry name" value="RASGEF_CAT"/>
    <property type="match status" value="1"/>
</dbReference>
<feature type="compositionally biased region" description="Basic residues" evidence="2">
    <location>
        <begin position="1489"/>
        <end position="1502"/>
    </location>
</feature>
<comment type="caution">
    <text evidence="6">The sequence shown here is derived from an EMBL/GenBank/DDBJ whole genome shotgun (WGS) entry which is preliminary data.</text>
</comment>
<feature type="region of interest" description="Disordered" evidence="2">
    <location>
        <begin position="1"/>
        <end position="35"/>
    </location>
</feature>
<feature type="compositionally biased region" description="Low complexity" evidence="2">
    <location>
        <begin position="173"/>
        <end position="186"/>
    </location>
</feature>
<dbReference type="Pfam" id="PF00620">
    <property type="entry name" value="RhoGAP"/>
    <property type="match status" value="1"/>
</dbReference>
<dbReference type="Gene3D" id="1.10.840.10">
    <property type="entry name" value="Ras guanine-nucleotide exchange factors catalytic domain"/>
    <property type="match status" value="1"/>
</dbReference>
<protein>
    <recommendedName>
        <fullName evidence="8">Rho-GAP domain-containing protein</fullName>
    </recommendedName>
</protein>
<dbReference type="SUPFAM" id="SSF48350">
    <property type="entry name" value="GTPase activation domain, GAP"/>
    <property type="match status" value="1"/>
</dbReference>
<evidence type="ECO:0000259" key="5">
    <source>
        <dbReference type="PROSITE" id="PS50238"/>
    </source>
</evidence>
<evidence type="ECO:0000313" key="7">
    <source>
        <dbReference type="Proteomes" id="UP000230249"/>
    </source>
</evidence>
<dbReference type="Pfam" id="PF00617">
    <property type="entry name" value="RasGEF"/>
    <property type="match status" value="1"/>
</dbReference>
<dbReference type="InterPro" id="IPR001895">
    <property type="entry name" value="RASGEF_cat_dom"/>
</dbReference>
<dbReference type="PROSITE" id="PS50238">
    <property type="entry name" value="RHOGAP"/>
    <property type="match status" value="1"/>
</dbReference>
<keyword evidence="1" id="KW-0344">Guanine-nucleotide releasing factor</keyword>
<evidence type="ECO:0000256" key="2">
    <source>
        <dbReference type="SAM" id="MobiDB-lite"/>
    </source>
</evidence>
<dbReference type="InterPro" id="IPR000198">
    <property type="entry name" value="RhoGAP_dom"/>
</dbReference>
<feature type="domain" description="N-terminal Ras-GEF" evidence="4">
    <location>
        <begin position="931"/>
        <end position="1061"/>
    </location>
</feature>
<dbReference type="InterPro" id="IPR023578">
    <property type="entry name" value="Ras_GEF_dom_sf"/>
</dbReference>
<feature type="compositionally biased region" description="Low complexity" evidence="2">
    <location>
        <begin position="115"/>
        <end position="126"/>
    </location>
</feature>
<dbReference type="CDD" id="cd00159">
    <property type="entry name" value="RhoGAP"/>
    <property type="match status" value="1"/>
</dbReference>
<dbReference type="Gene3D" id="1.10.555.10">
    <property type="entry name" value="Rho GTPase activation protein"/>
    <property type="match status" value="1"/>
</dbReference>
<sequence>MKSIFRKNRRSVALGPRDDSDSRQEYSDQSETRSAVSRSNNLIRSLVIPSYDSTTAEHAWINAAINHPSPLESPESAFKLLRAELKGSILYIYRPPSSLNVRQFRAEATGRNTDSPLPSASSQSSSVATVVGNPTHSRLPSAGRSSTVAGSLPSSQADTSSTSIMSFSMSSRIAPSNASQNPSNNQTAPSVASANTMVPSVLDASPHSNAIKYLDRQVPHPDLHLDSSSNTFMSNSSPEALVHHFLFSEAPSSQSQQTSDHVSHLIVVMPMLPNFKEILAVQFAMLEAIFDGKFGKFSSYKTFVDRCLALFDHIVKQFGGFLLKKTEGSLILKTLQLFDQHAPSNSASAIAFFKSSMLTKQQELLNLVNFDSFTTSQPPDPFYEISSSVFMNDVNLFELASLITELDLKFFKSWNSSNDKSLLLATSIADSSSSDTFFRKNPLVFNNDTQVHYLARLLIFHLFAEDTSNKTGERRARILERWIDLGCLLDKSGNMSSWLGIASIILSQPVLRLKSVWSYVSAEYIKLLRNDWSPVLFELDRRFLATTNENLDINKQGSVLHGEETGELSTSKESYHIMAPRGLGRIYSKDTVIPYFGDLLINNTSHGDLSNFETVWKKVNYSFDRWNDYLKNLTNISDLINYNQDVLRRYNSMGFIISNESLNQVLYLGVNKDEGALPSAASVPKNGASVMTSSETKDSLQKVLLRLLELNEESTSLSDVMACSLKLEPGLPEKYISVPDANANVSDIHKISTLNISSASLNSSSSGFSAFGNADLSESDIDSSSRTKNKETSPDEKLPRFNNQNFKIDLARYDDLVRSSVGTPEYLVEDSHKIVISNELTLRVDDFVPDFETSSLLTSEERLEEDEAINGDDQGLGIDVDDILNSDKFKNLSMAEESREEPSSPSKEKRHRSFGLISHSSNNRASSVRVSKYIPRFATLDVLIDLLLIDSSYFDVRYSIDLTEFRFVFLLNYTSFMTTKELLDSLAHRFVNSGNAVISIMKKRFLLKRGEFDPLMFGKFPNWDIDENVKLTDLGDVDYELLLKIQINILKVLLVLLNNFYTSFAYDLTNKRSMIKFFKLYTNEILQWYNSNKIDQNSDRYFEELVTCYKKLKKLFVKKTYRPIENSKFEEFLTHEFRFTNSLHDVPMNRNLPSHKNVHKIEKFIHKFNKLLTVFYKGINPEDWFKAFDLLENQLENFSLMNYTITKAASEEHVHISNIFTYFDSLRDASDNEFLIAKFPLVFRKLFQLYHKFKCYLYIQLCDPNISVEERLDRMKTLLIMVKISQMKMGDTQFVFEGNSGSIPSCIESAIVHVIYHPASRQLSSLWMKASNALNSSFQDGSHQSSYKDIRSLLPVNLKSSDMLSAHEPLLPCFGWIFELLLEVNKCPNFYRNRINFNKRYLIYKLIKELSVEDADDTHLEAGEFDFLLKLDESLCQSINVNDIMIQDRHKPSLFGPMVKAQLQINEAEAIKKEGRLARDATEDMTGVRSRRQANSTRRHSLNYKTNATSRFKISGLFNRLNNAGNERVVDYRELPDVSSVADLKSKPLHTIYLKDYQIFPVYSLTYCLKLTSETGDVVYLKAPTEDAMRGWSSKLAFANRHWFFSKTLNNKWASPTTTFNIPLETVCSRDREKAPVLLNSIYAAIEKEGLNDVGIYRISTSLSELTALRQEIDRTGTIDFEARHIDVHALTSCVKLFFRELPDPILTDDVIRDLYQLKTDNDLLTDAMSEEDFFAEPFAAMLKKLPHYNYYTIKALTGHLHRITCHSDKNKMTASNLATVIGPALTEASSAESLVSNFGFINFVMEKLICHWTSIFNYVENE</sequence>
<dbReference type="InterPro" id="IPR036964">
    <property type="entry name" value="RASGEF_cat_dom_sf"/>
</dbReference>
<feature type="region of interest" description="Disordered" evidence="2">
    <location>
        <begin position="777"/>
        <end position="801"/>
    </location>
</feature>
<feature type="domain" description="Rho-GAP" evidence="5">
    <location>
        <begin position="1622"/>
        <end position="1817"/>
    </location>
</feature>
<dbReference type="GO" id="GO:0007264">
    <property type="term" value="P:small GTPase-mediated signal transduction"/>
    <property type="evidence" value="ECO:0007669"/>
    <property type="project" value="InterPro"/>
</dbReference>
<dbReference type="PANTHER" id="PTHR23182:SF1">
    <property type="entry name" value="RHO GTPASE ACTIVATING PROTEIN AT 1A, ISOFORM E"/>
    <property type="match status" value="1"/>
</dbReference>
<dbReference type="InterPro" id="IPR008936">
    <property type="entry name" value="Rho_GTPase_activation_prot"/>
</dbReference>
<feature type="compositionally biased region" description="Polar residues" evidence="2">
    <location>
        <begin position="132"/>
        <end position="158"/>
    </location>
</feature>
<dbReference type="SMART" id="SM00147">
    <property type="entry name" value="RasGEF"/>
    <property type="match status" value="1"/>
</dbReference>
<reference evidence="6 7" key="2">
    <citation type="journal article" date="2018" name="Nat. Commun.">
        <title>Genomic insights into multidrug-resistance, mating and virulence in Candida auris and related emerging species.</title>
        <authorList>
            <person name="Munoz J.F."/>
            <person name="Gade L."/>
            <person name="Chow N.A."/>
            <person name="Loparev V.N."/>
            <person name="Juieng P."/>
            <person name="Berkow E.L."/>
            <person name="Farrer R.A."/>
            <person name="Litvintseva A.P."/>
            <person name="Cuomo C.A."/>
        </authorList>
    </citation>
    <scope>GENOME REANNOTATION</scope>
    <source>
        <strain evidence="6 7">B8441</strain>
    </source>
</reference>
<feature type="domain" description="Ras-GEF" evidence="3">
    <location>
        <begin position="395"/>
        <end position="673"/>
    </location>
</feature>
<gene>
    <name evidence="6" type="ORF">B9J08_04689</name>
</gene>
<dbReference type="InterPro" id="IPR000651">
    <property type="entry name" value="Ras-like_Gua-exchang_fac_N"/>
</dbReference>
<dbReference type="GO" id="GO:0016020">
    <property type="term" value="C:membrane"/>
    <property type="evidence" value="ECO:0007669"/>
    <property type="project" value="TreeGrafter"/>
</dbReference>
<evidence type="ECO:0000313" key="6">
    <source>
        <dbReference type="EMBL" id="KAK8439138.1"/>
    </source>
</evidence>
<dbReference type="PANTHER" id="PTHR23182">
    <property type="entry name" value="BREAKPOINT CLUSTER REGION PROTEIN BCR"/>
    <property type="match status" value="1"/>
</dbReference>
<evidence type="ECO:0000259" key="3">
    <source>
        <dbReference type="PROSITE" id="PS50009"/>
    </source>
</evidence>
<dbReference type="Proteomes" id="UP000230249">
    <property type="component" value="Unassembled WGS sequence"/>
</dbReference>
<dbReference type="EMBL" id="PEKT03000005">
    <property type="protein sequence ID" value="KAK8439138.1"/>
    <property type="molecule type" value="Genomic_DNA"/>
</dbReference>
<organism evidence="6 7">
    <name type="scientific">Candidozyma auris</name>
    <name type="common">Yeast</name>
    <name type="synonym">Candida auris</name>
    <dbReference type="NCBI Taxonomy" id="498019"/>
    <lineage>
        <taxon>Eukaryota</taxon>
        <taxon>Fungi</taxon>
        <taxon>Dikarya</taxon>
        <taxon>Ascomycota</taxon>
        <taxon>Saccharomycotina</taxon>
        <taxon>Pichiomycetes</taxon>
        <taxon>Metschnikowiaceae</taxon>
        <taxon>Candidozyma</taxon>
    </lineage>
</organism>
<dbReference type="InterPro" id="IPR037769">
    <property type="entry name" value="Abr/Bcr"/>
</dbReference>
<dbReference type="Gene3D" id="1.20.870.10">
    <property type="entry name" value="Son of sevenless (SoS) protein Chain: S domain 1"/>
    <property type="match status" value="1"/>
</dbReference>
<dbReference type="SMART" id="SM00324">
    <property type="entry name" value="RhoGAP"/>
    <property type="match status" value="1"/>
</dbReference>
<evidence type="ECO:0008006" key="8">
    <source>
        <dbReference type="Google" id="ProtNLM"/>
    </source>
</evidence>
<proteinExistence type="predicted"/>
<feature type="region of interest" description="Disordered" evidence="2">
    <location>
        <begin position="1482"/>
        <end position="1502"/>
    </location>
</feature>
<feature type="compositionally biased region" description="Basic and acidic residues" evidence="2">
    <location>
        <begin position="783"/>
        <end position="799"/>
    </location>
</feature>